<dbReference type="OrthoDB" id="4763957at2"/>
<sequence>MTSAEDLVVSGDEAEAEAAAENTKNPMDGAGGVENAVSIAKGIENGDWDTVGLSAMGAAVDTVSLVANPLGTLASWGVGYIIEHVEFIKEPFDALMGNPDAISGMAATWEKIGSELKSVGEEYAQTVRSTTGWEGRAAEAYRRLGGDAAKTVDGLSAACAGMKAGVDGAGAVVSAVRGIVRDLIAGAIGEIIAALAKWGIAAVCTAGIALGGAIADAVRIAMQWAEKISGWMEKLGTALKNLWNKLDELGSAATSIRKGVDDFFSGLYTPPEGNLVKIQNQNTPLTAGKADELAEGATGSGSKLKDAWEGAKAGGSGYAPFAKGDIWEPNLDLGPGEGGHKFGYEVVKETAKLDDGKDQEGE</sequence>
<feature type="region of interest" description="Disordered" evidence="1">
    <location>
        <begin position="1"/>
        <end position="31"/>
    </location>
</feature>
<reference evidence="3" key="1">
    <citation type="submission" date="2016-10" db="EMBL/GenBank/DDBJ databases">
        <authorList>
            <person name="Varghese N."/>
            <person name="Submissions S."/>
        </authorList>
    </citation>
    <scope>NUCLEOTIDE SEQUENCE [LARGE SCALE GENOMIC DNA]</scope>
    <source>
        <strain evidence="3">DSM 44771</strain>
    </source>
</reference>
<protein>
    <recommendedName>
        <fullName evidence="4">WXG100 family type VII secretion target</fullName>
    </recommendedName>
</protein>
<evidence type="ECO:0008006" key="4">
    <source>
        <dbReference type="Google" id="ProtNLM"/>
    </source>
</evidence>
<evidence type="ECO:0000256" key="1">
    <source>
        <dbReference type="SAM" id="MobiDB-lite"/>
    </source>
</evidence>
<dbReference type="Proteomes" id="UP000198852">
    <property type="component" value="Unassembled WGS sequence"/>
</dbReference>
<dbReference type="STRING" id="95161.SAMN05660874_00476"/>
<keyword evidence="3" id="KW-1185">Reference proteome</keyword>
<organism evidence="2 3">
    <name type="scientific">Saccharopolyspora flava</name>
    <dbReference type="NCBI Taxonomy" id="95161"/>
    <lineage>
        <taxon>Bacteria</taxon>
        <taxon>Bacillati</taxon>
        <taxon>Actinomycetota</taxon>
        <taxon>Actinomycetes</taxon>
        <taxon>Pseudonocardiales</taxon>
        <taxon>Pseudonocardiaceae</taxon>
        <taxon>Saccharopolyspora</taxon>
    </lineage>
</organism>
<evidence type="ECO:0000313" key="2">
    <source>
        <dbReference type="EMBL" id="SFS35453.1"/>
    </source>
</evidence>
<gene>
    <name evidence="2" type="ORF">SAMN05660874_00476</name>
</gene>
<name>A0A1I6P5F9_9PSEU</name>
<accession>A0A1I6P5F9</accession>
<evidence type="ECO:0000313" key="3">
    <source>
        <dbReference type="Proteomes" id="UP000198852"/>
    </source>
</evidence>
<proteinExistence type="predicted"/>
<dbReference type="RefSeq" id="WP_093413329.1">
    <property type="nucleotide sequence ID" value="NZ_FOZX01000001.1"/>
</dbReference>
<dbReference type="AlphaFoldDB" id="A0A1I6P5F9"/>
<dbReference type="EMBL" id="FOZX01000001">
    <property type="protein sequence ID" value="SFS35453.1"/>
    <property type="molecule type" value="Genomic_DNA"/>
</dbReference>